<dbReference type="InterPro" id="IPR013785">
    <property type="entry name" value="Aldolase_TIM"/>
</dbReference>
<proteinExistence type="inferred from homology"/>
<comment type="caution">
    <text evidence="11">The sequence shown here is derived from an EMBL/GenBank/DDBJ whole genome shotgun (WGS) entry which is preliminary data.</text>
</comment>
<evidence type="ECO:0000313" key="11">
    <source>
        <dbReference type="EMBL" id="GAA3578521.1"/>
    </source>
</evidence>
<name>A0ABP6YAC3_9ACTN</name>
<gene>
    <name evidence="11" type="primary">cimA</name>
    <name evidence="11" type="ORF">GCM10022197_39960</name>
</gene>
<evidence type="ECO:0000259" key="10">
    <source>
        <dbReference type="PROSITE" id="PS50991"/>
    </source>
</evidence>
<dbReference type="PANTHER" id="PTHR43538:SF1">
    <property type="entry name" value="(R)-CITRAMALATE SYNTHASE"/>
    <property type="match status" value="1"/>
</dbReference>
<dbReference type="SMART" id="SM00917">
    <property type="entry name" value="LeuA_dimer"/>
    <property type="match status" value="1"/>
</dbReference>
<dbReference type="CDD" id="cd07941">
    <property type="entry name" value="DRE_TIM_LeuA3"/>
    <property type="match status" value="1"/>
</dbReference>
<dbReference type="InterPro" id="IPR036230">
    <property type="entry name" value="LeuA_allosteric_dom_sf"/>
</dbReference>
<dbReference type="RefSeq" id="WP_204912834.1">
    <property type="nucleotide sequence ID" value="NZ_BAAAYR010000006.1"/>
</dbReference>
<dbReference type="Gene3D" id="3.20.20.70">
    <property type="entry name" value="Aldolase class I"/>
    <property type="match status" value="1"/>
</dbReference>
<reference evidence="12" key="1">
    <citation type="journal article" date="2019" name="Int. J. Syst. Evol. Microbiol.">
        <title>The Global Catalogue of Microorganisms (GCM) 10K type strain sequencing project: providing services to taxonomists for standard genome sequencing and annotation.</title>
        <authorList>
            <consortium name="The Broad Institute Genomics Platform"/>
            <consortium name="The Broad Institute Genome Sequencing Center for Infectious Disease"/>
            <person name="Wu L."/>
            <person name="Ma J."/>
        </authorList>
    </citation>
    <scope>NUCLEOTIDE SEQUENCE [LARGE SCALE GENOMIC DNA]</scope>
    <source>
        <strain evidence="12">JCM 16540</strain>
    </source>
</reference>
<evidence type="ECO:0000256" key="5">
    <source>
        <dbReference type="ARBA" id="ARBA00022679"/>
    </source>
</evidence>
<dbReference type="InterPro" id="IPR005675">
    <property type="entry name" value="Citramal_synthase"/>
</dbReference>
<dbReference type="InterPro" id="IPR002034">
    <property type="entry name" value="AIPM/Hcit_synth_CS"/>
</dbReference>
<dbReference type="EMBL" id="BAAAYR010000006">
    <property type="protein sequence ID" value="GAA3578521.1"/>
    <property type="molecule type" value="Genomic_DNA"/>
</dbReference>
<dbReference type="Pfam" id="PF22617">
    <property type="entry name" value="HCS_D2"/>
    <property type="match status" value="1"/>
</dbReference>
<keyword evidence="6" id="KW-0100">Branched-chain amino acid biosynthesis</keyword>
<accession>A0ABP6YAC3</accession>
<comment type="catalytic activity">
    <reaction evidence="7">
        <text>pyruvate + acetyl-CoA + H2O = (3R)-citramalate + CoA + H(+)</text>
        <dbReference type="Rhea" id="RHEA:19045"/>
        <dbReference type="ChEBI" id="CHEBI:15361"/>
        <dbReference type="ChEBI" id="CHEBI:15377"/>
        <dbReference type="ChEBI" id="CHEBI:15378"/>
        <dbReference type="ChEBI" id="CHEBI:30934"/>
        <dbReference type="ChEBI" id="CHEBI:57287"/>
        <dbReference type="ChEBI" id="CHEBI:57288"/>
        <dbReference type="EC" id="2.3.3.21"/>
    </reaction>
</comment>
<dbReference type="EC" id="2.3.3.21" evidence="8"/>
<dbReference type="Gene3D" id="1.10.238.260">
    <property type="match status" value="1"/>
</dbReference>
<dbReference type="Proteomes" id="UP001500767">
    <property type="component" value="Unassembled WGS sequence"/>
</dbReference>
<organism evidence="11 12">
    <name type="scientific">Microlunatus spumicola</name>
    <dbReference type="NCBI Taxonomy" id="81499"/>
    <lineage>
        <taxon>Bacteria</taxon>
        <taxon>Bacillati</taxon>
        <taxon>Actinomycetota</taxon>
        <taxon>Actinomycetes</taxon>
        <taxon>Propionibacteriales</taxon>
        <taxon>Propionibacteriaceae</taxon>
        <taxon>Microlunatus</taxon>
    </lineage>
</organism>
<evidence type="ECO:0000256" key="9">
    <source>
        <dbReference type="RuleBase" id="RU003523"/>
    </source>
</evidence>
<dbReference type="SUPFAM" id="SSF51569">
    <property type="entry name" value="Aldolase"/>
    <property type="match status" value="1"/>
</dbReference>
<dbReference type="NCBIfam" id="TIGR00977">
    <property type="entry name" value="citramal_synth"/>
    <property type="match status" value="1"/>
</dbReference>
<dbReference type="Pfam" id="PF00682">
    <property type="entry name" value="HMGL-like"/>
    <property type="match status" value="1"/>
</dbReference>
<evidence type="ECO:0000256" key="3">
    <source>
        <dbReference type="ARBA" id="ARBA00022605"/>
    </source>
</evidence>
<dbReference type="PROSITE" id="PS00815">
    <property type="entry name" value="AIPM_HOMOCIT_SYNTH_1"/>
    <property type="match status" value="1"/>
</dbReference>
<dbReference type="PANTHER" id="PTHR43538">
    <property type="entry name" value="ALPHA-IPM SYNTHASE/HOMOCITRATE SYNTHASE"/>
    <property type="match status" value="1"/>
</dbReference>
<dbReference type="InterPro" id="IPR000891">
    <property type="entry name" value="PYR_CT"/>
</dbReference>
<dbReference type="Pfam" id="PF08502">
    <property type="entry name" value="LeuA_dimer"/>
    <property type="match status" value="1"/>
</dbReference>
<evidence type="ECO:0000256" key="1">
    <source>
        <dbReference type="ARBA" id="ARBA00004743"/>
    </source>
</evidence>
<dbReference type="SUPFAM" id="SSF110921">
    <property type="entry name" value="2-isopropylmalate synthase LeuA, allosteric (dimerisation) domain"/>
    <property type="match status" value="1"/>
</dbReference>
<evidence type="ECO:0000256" key="8">
    <source>
        <dbReference type="NCBIfam" id="TIGR00977"/>
    </source>
</evidence>
<evidence type="ECO:0000256" key="7">
    <source>
        <dbReference type="ARBA" id="ARBA00048263"/>
    </source>
</evidence>
<sequence>MYAQLRPAPADFQVFDTTLRDGSQQEGLNLSVADKLAITALLDELGVGFIEGGWPGANPGDTAYFAAMAEGAVRLTNAQLVAFGFTRRVGMRAADDPLTAALRDSGAPVVCLVAKSHDRHVQHALRTTLEENLAMVHDTVSHLRAGGQRVFVDCEHFFDGYRENRAYALQVVRTAAEAGAEAVILCDTNGGMLPPWVGEIVADTVRETADLGIRIGIHAHNDTGCAVANTLAAVDAGATHVQGTVNGYGERTGNAELVSVVANLELKYGWSLLPPGALREATRLAHAIAEVTNVPSSGRQPYVGLSSFAHKAGLHASAIKVDPNLYQHIDPAVVGNDMRMLVSDMAGRANIQIKGSELGFDLSDRDLAARITDQVKGREAAGYTYESADASFELLLRRELDQLPEYFDVASWRIFTQGFPGGVHPAGELDSDTECTVKLTAKGVTQLVVGEGNGPVNAFDQALRNALTPAYPVVEEFELTDYRVRILDQGHGTDATVRVLIQTSDGRRLWTTVGVGQNVVEASWEALSEAYLYGLLHADHGVTPDARARGLADADLERFTSAASATEHAGQA</sequence>
<evidence type="ECO:0000256" key="6">
    <source>
        <dbReference type="ARBA" id="ARBA00023304"/>
    </source>
</evidence>
<comment type="similarity">
    <text evidence="2 9">Belongs to the alpha-IPM synthase/homocitrate synthase family.</text>
</comment>
<dbReference type="Gene3D" id="3.30.160.270">
    <property type="match status" value="1"/>
</dbReference>
<keyword evidence="4" id="KW-0412">Isoleucine biosynthesis</keyword>
<evidence type="ECO:0000256" key="2">
    <source>
        <dbReference type="ARBA" id="ARBA00006154"/>
    </source>
</evidence>
<keyword evidence="5 9" id="KW-0808">Transferase</keyword>
<dbReference type="InterPro" id="IPR054691">
    <property type="entry name" value="LeuA/HCS_post-cat"/>
</dbReference>
<evidence type="ECO:0000256" key="4">
    <source>
        <dbReference type="ARBA" id="ARBA00022624"/>
    </source>
</evidence>
<feature type="domain" description="Pyruvate carboxyltransferase" evidence="10">
    <location>
        <begin position="12"/>
        <end position="279"/>
    </location>
</feature>
<evidence type="ECO:0000313" key="12">
    <source>
        <dbReference type="Proteomes" id="UP001500767"/>
    </source>
</evidence>
<dbReference type="PROSITE" id="PS50991">
    <property type="entry name" value="PYR_CT"/>
    <property type="match status" value="1"/>
</dbReference>
<comment type="pathway">
    <text evidence="1">Amino-acid biosynthesis; L-isoleucine biosynthesis; 2-oxobutanoate from pyruvate: step 1/3.</text>
</comment>
<keyword evidence="3" id="KW-0028">Amino-acid biosynthesis</keyword>
<dbReference type="InterPro" id="IPR013709">
    <property type="entry name" value="2-isopropylmalate_synth_dimer"/>
</dbReference>
<keyword evidence="12" id="KW-1185">Reference proteome</keyword>
<dbReference type="PROSITE" id="PS00816">
    <property type="entry name" value="AIPM_HOMOCIT_SYNTH_2"/>
    <property type="match status" value="1"/>
</dbReference>
<protein>
    <recommendedName>
        <fullName evidence="8">Citramalate synthase</fullName>
        <ecNumber evidence="8">2.3.3.21</ecNumber>
    </recommendedName>
</protein>